<dbReference type="Proteomes" id="UP000583929">
    <property type="component" value="Unassembled WGS sequence"/>
</dbReference>
<dbReference type="PANTHER" id="PTHR43314">
    <property type="match status" value="1"/>
</dbReference>
<evidence type="ECO:0000256" key="1">
    <source>
        <dbReference type="ARBA" id="ARBA00001974"/>
    </source>
</evidence>
<comment type="caution">
    <text evidence="13">The sequence shown here is derived from an EMBL/GenBank/DDBJ whole genome shotgun (WGS) entry which is preliminary data.</text>
</comment>
<accession>A0A7J6FNL1</accession>
<evidence type="ECO:0000256" key="10">
    <source>
        <dbReference type="ARBA" id="ARBA00023002"/>
    </source>
</evidence>
<dbReference type="PRINTS" id="PR00371">
    <property type="entry name" value="FPNCR"/>
</dbReference>
<organism evidence="13 14">
    <name type="scientific">Cannabis sativa</name>
    <name type="common">Hemp</name>
    <name type="synonym">Marijuana</name>
    <dbReference type="NCBI Taxonomy" id="3483"/>
    <lineage>
        <taxon>Eukaryota</taxon>
        <taxon>Viridiplantae</taxon>
        <taxon>Streptophyta</taxon>
        <taxon>Embryophyta</taxon>
        <taxon>Tracheophyta</taxon>
        <taxon>Spermatophyta</taxon>
        <taxon>Magnoliopsida</taxon>
        <taxon>eudicotyledons</taxon>
        <taxon>Gunneridae</taxon>
        <taxon>Pentapetalae</taxon>
        <taxon>rosids</taxon>
        <taxon>fabids</taxon>
        <taxon>Rosales</taxon>
        <taxon>Cannabaceae</taxon>
        <taxon>Cannabis</taxon>
    </lineage>
</organism>
<dbReference type="GO" id="GO:0015979">
    <property type="term" value="P:photosynthesis"/>
    <property type="evidence" value="ECO:0007669"/>
    <property type="project" value="UniProtKB-KW"/>
</dbReference>
<evidence type="ECO:0000256" key="4">
    <source>
        <dbReference type="ARBA" id="ARBA00022531"/>
    </source>
</evidence>
<evidence type="ECO:0000256" key="3">
    <source>
        <dbReference type="ARBA" id="ARBA00013223"/>
    </source>
</evidence>
<protein>
    <recommendedName>
        <fullName evidence="3">ferredoxin--NADP(+) reductase</fullName>
        <ecNumber evidence="3">1.18.1.2</ecNumber>
    </recommendedName>
</protein>
<dbReference type="AlphaFoldDB" id="A0A7J6FNL1"/>
<keyword evidence="10" id="KW-0560">Oxidoreductase</keyword>
<keyword evidence="9" id="KW-0813">Transport</keyword>
<reference evidence="13 14" key="1">
    <citation type="journal article" date="2020" name="bioRxiv">
        <title>Sequence and annotation of 42 cannabis genomes reveals extensive copy number variation in cannabinoid synthesis and pathogen resistance genes.</title>
        <authorList>
            <person name="Mckernan K.J."/>
            <person name="Helbert Y."/>
            <person name="Kane L.T."/>
            <person name="Ebling H."/>
            <person name="Zhang L."/>
            <person name="Liu B."/>
            <person name="Eaton Z."/>
            <person name="Mclaughlin S."/>
            <person name="Kingan S."/>
            <person name="Baybayan P."/>
            <person name="Concepcion G."/>
            <person name="Jordan M."/>
            <person name="Riva A."/>
            <person name="Barbazuk W."/>
            <person name="Harkins T."/>
        </authorList>
    </citation>
    <scope>NUCLEOTIDE SEQUENCE [LARGE SCALE GENOMIC DNA]</scope>
    <source>
        <strain evidence="14">cv. Jamaican Lion 4</strain>
        <tissue evidence="13">Leaf</tissue>
    </source>
</reference>
<evidence type="ECO:0000256" key="6">
    <source>
        <dbReference type="ARBA" id="ARBA00022827"/>
    </source>
</evidence>
<keyword evidence="6" id="KW-0274">FAD</keyword>
<dbReference type="FunFam" id="3.40.50.80:FF:000008">
    <property type="entry name" value="Ferredoxin--NADP reductase, chloroplastic"/>
    <property type="match status" value="2"/>
</dbReference>
<proteinExistence type="inferred from homology"/>
<keyword evidence="14" id="KW-1185">Reference proteome</keyword>
<dbReference type="SUPFAM" id="SSF63380">
    <property type="entry name" value="Riboflavin synthase domain-like"/>
    <property type="match status" value="2"/>
</dbReference>
<keyword evidence="4" id="KW-0602">Photosynthesis</keyword>
<evidence type="ECO:0000256" key="8">
    <source>
        <dbReference type="ARBA" id="ARBA00022946"/>
    </source>
</evidence>
<evidence type="ECO:0000256" key="11">
    <source>
        <dbReference type="ARBA" id="ARBA00047776"/>
    </source>
</evidence>
<dbReference type="InterPro" id="IPR039261">
    <property type="entry name" value="FNR_nucleotide-bd"/>
</dbReference>
<evidence type="ECO:0000313" key="14">
    <source>
        <dbReference type="Proteomes" id="UP000583929"/>
    </source>
</evidence>
<evidence type="ECO:0000256" key="9">
    <source>
        <dbReference type="ARBA" id="ARBA00022982"/>
    </source>
</evidence>
<name>A0A7J6FNL1_CANSA</name>
<dbReference type="Pfam" id="PF00175">
    <property type="entry name" value="NAD_binding_1"/>
    <property type="match status" value="2"/>
</dbReference>
<dbReference type="SUPFAM" id="SSF52343">
    <property type="entry name" value="Ferredoxin reductase-like, C-terminal NADP-linked domain"/>
    <property type="match status" value="2"/>
</dbReference>
<dbReference type="InterPro" id="IPR001433">
    <property type="entry name" value="OxRdtase_FAD/NAD-bd"/>
</dbReference>
<keyword evidence="5" id="KW-0285">Flavoprotein</keyword>
<keyword evidence="9" id="KW-0249">Electron transport</keyword>
<dbReference type="GO" id="GO:0004324">
    <property type="term" value="F:ferredoxin-NADP+ reductase activity"/>
    <property type="evidence" value="ECO:0007669"/>
    <property type="project" value="UniProtKB-EC"/>
</dbReference>
<feature type="domain" description="Oxidoreductase FAD/NAD(P)-binding" evidence="12">
    <location>
        <begin position="228"/>
        <end position="341"/>
    </location>
</feature>
<evidence type="ECO:0000256" key="5">
    <source>
        <dbReference type="ARBA" id="ARBA00022630"/>
    </source>
</evidence>
<keyword evidence="7" id="KW-0521">NADP</keyword>
<evidence type="ECO:0000259" key="12">
    <source>
        <dbReference type="Pfam" id="PF00175"/>
    </source>
</evidence>
<comment type="cofactor">
    <cofactor evidence="1">
        <name>FAD</name>
        <dbReference type="ChEBI" id="CHEBI:57692"/>
    </cofactor>
</comment>
<keyword evidence="8" id="KW-0809">Transit peptide</keyword>
<dbReference type="EMBL" id="JAATIQ010000188">
    <property type="protein sequence ID" value="KAF4372245.1"/>
    <property type="molecule type" value="Genomic_DNA"/>
</dbReference>
<comment type="similarity">
    <text evidence="2">Belongs to the ferredoxin--NADP reductase type 1 family.</text>
</comment>
<evidence type="ECO:0000256" key="7">
    <source>
        <dbReference type="ARBA" id="ARBA00022857"/>
    </source>
</evidence>
<gene>
    <name evidence="13" type="ORF">G4B88_006989</name>
</gene>
<evidence type="ECO:0000256" key="2">
    <source>
        <dbReference type="ARBA" id="ARBA00008312"/>
    </source>
</evidence>
<sequence length="699" mass="78290">MAITTLSHVSFASNHSLINDKSLGLKRSFFIKGFSSAPLSLAFKTNFGQALENVSSKRLLTTPHHRSRHVVCAIPQDNKVPVAPLELENSTRPPTNLYSENSLHTATILSVDKISGPKAPAETYRIVYFHDGFLPYWEGQVLRVMKAPDENPFEPGNPENLSFFSAASSRYGDSFNGKTTTLCVRSIPGTTSEILCKSKRGDKIQLAGPTREAMISGDFRNPNATHIFVATGTGVAPFRAHLRRFFKEDIPTFQFSGLAWLFHGVSNNDSALFKDEFEQYQKEYPNNFCYNIAYSREQKNKLGGKMYVQDIFSDYADEVLELLLKGAYIYLAGLKDMVKPIEDALSDAATKKDKDWNEILTSLKINDQWRVEAKLKTCFFFKVVVLFILLQTSYVSSKASSLPFNILETNYYINGLRNPTRVVNTPRKVVGGEKFPVAPLSLEHALRPPTNLYTSSAPHTATILSVKKITGENASTETYHIPENPFTVGNSSQLRYFTSASSRYGDMFNGRTASLCVSLSVGSTSEVLIKSKPGDKIQLTGPSGEAMLLGNFNPKATHIFVATGTGIAPFRAHLRRFFKEEIPTYKFSGFAWLFHGVSNADSVLYEDEFDRYLKDYPENFRYDIALTSGEKYVQDIVVEYASEVLELLLKGAYIYLSGNKKMVTPIENGLNITANNNGKNWDEILETLKSNNQWRVEVY</sequence>
<feature type="domain" description="Oxidoreductase FAD/NAD(P)-binding" evidence="12">
    <location>
        <begin position="560"/>
        <end position="664"/>
    </location>
</feature>
<dbReference type="Gene3D" id="2.40.30.10">
    <property type="entry name" value="Translation factors"/>
    <property type="match status" value="2"/>
</dbReference>
<evidence type="ECO:0000313" key="13">
    <source>
        <dbReference type="EMBL" id="KAF4372245.1"/>
    </source>
</evidence>
<dbReference type="InterPro" id="IPR001709">
    <property type="entry name" value="Flavoprot_Pyr_Nucl_cyt_Rdtase"/>
</dbReference>
<comment type="catalytic activity">
    <reaction evidence="11">
        <text>2 reduced [2Fe-2S]-[ferredoxin] + NADP(+) + H(+) = 2 oxidized [2Fe-2S]-[ferredoxin] + NADPH</text>
        <dbReference type="Rhea" id="RHEA:20125"/>
        <dbReference type="Rhea" id="RHEA-COMP:10000"/>
        <dbReference type="Rhea" id="RHEA-COMP:10001"/>
        <dbReference type="ChEBI" id="CHEBI:15378"/>
        <dbReference type="ChEBI" id="CHEBI:33737"/>
        <dbReference type="ChEBI" id="CHEBI:33738"/>
        <dbReference type="ChEBI" id="CHEBI:57783"/>
        <dbReference type="ChEBI" id="CHEBI:58349"/>
        <dbReference type="EC" id="1.18.1.2"/>
    </reaction>
</comment>
<dbReference type="InterPro" id="IPR015701">
    <property type="entry name" value="FNR"/>
</dbReference>
<dbReference type="InterPro" id="IPR017938">
    <property type="entry name" value="Riboflavin_synthase-like_b-brl"/>
</dbReference>
<dbReference type="Gene3D" id="3.40.50.80">
    <property type="entry name" value="Nucleotide-binding domain of ferredoxin-NADP reductase (FNR) module"/>
    <property type="match status" value="2"/>
</dbReference>
<dbReference type="EC" id="1.18.1.2" evidence="3"/>